<dbReference type="Proteomes" id="UP000321954">
    <property type="component" value="Chromosome"/>
</dbReference>
<keyword evidence="1" id="KW-0472">Membrane</keyword>
<feature type="transmembrane region" description="Helical" evidence="1">
    <location>
        <begin position="32"/>
        <end position="50"/>
    </location>
</feature>
<feature type="transmembrane region" description="Helical" evidence="1">
    <location>
        <begin position="7"/>
        <end position="26"/>
    </location>
</feature>
<name>A0A5B8YGN7_9FLAO</name>
<organism evidence="2 3">
    <name type="scientific">Antarcticibacterium arcticum</name>
    <dbReference type="NCBI Taxonomy" id="2585771"/>
    <lineage>
        <taxon>Bacteria</taxon>
        <taxon>Pseudomonadati</taxon>
        <taxon>Bacteroidota</taxon>
        <taxon>Flavobacteriia</taxon>
        <taxon>Flavobacteriales</taxon>
        <taxon>Flavobacteriaceae</taxon>
        <taxon>Antarcticibacterium</taxon>
    </lineage>
</organism>
<accession>A0A5B8YGN7</accession>
<evidence type="ECO:0000313" key="3">
    <source>
        <dbReference type="Proteomes" id="UP000321954"/>
    </source>
</evidence>
<protein>
    <submittedName>
        <fullName evidence="2">Uncharacterized protein</fullName>
    </submittedName>
</protein>
<evidence type="ECO:0000313" key="2">
    <source>
        <dbReference type="EMBL" id="QED36761.1"/>
    </source>
</evidence>
<reference evidence="2 3" key="1">
    <citation type="submission" date="2019-08" db="EMBL/GenBank/DDBJ databases">
        <title>Antarcticibacterium arcticum sp. nov., a bacterium isolated from marine sediment of the Canadian Beaufort Sea.</title>
        <authorList>
            <person name="Lee Y.M."/>
            <person name="Baek K."/>
            <person name="Lee D.-H."/>
            <person name="Shin S.C."/>
            <person name="Jin Y.K."/>
            <person name="Park Y."/>
        </authorList>
    </citation>
    <scope>NUCLEOTIDE SEQUENCE [LARGE SCALE GENOMIC DNA]</scope>
    <source>
        <strain evidence="2 3">PAMC 28998</strain>
    </source>
</reference>
<dbReference type="RefSeq" id="WP_146830901.1">
    <property type="nucleotide sequence ID" value="NZ_CP042476.1"/>
</dbReference>
<evidence type="ECO:0000256" key="1">
    <source>
        <dbReference type="SAM" id="Phobius"/>
    </source>
</evidence>
<gene>
    <name evidence="2" type="ORF">FK178_03130</name>
</gene>
<sequence length="71" mass="8276">MAKKNDQLINTILIIVGGAILIYTIAVKEPMQYIQILGFIIIMFGLYRATNHWVETKDDHKEEQDQQEKEL</sequence>
<dbReference type="EMBL" id="CP042476">
    <property type="protein sequence ID" value="QED36761.1"/>
    <property type="molecule type" value="Genomic_DNA"/>
</dbReference>
<dbReference type="KEGG" id="anp:FK178_03130"/>
<keyword evidence="3" id="KW-1185">Reference proteome</keyword>
<proteinExistence type="predicted"/>
<dbReference type="AlphaFoldDB" id="A0A5B8YGN7"/>
<keyword evidence="1" id="KW-1133">Transmembrane helix</keyword>
<keyword evidence="1" id="KW-0812">Transmembrane</keyword>
<dbReference type="OrthoDB" id="1448061at2"/>